<dbReference type="RefSeq" id="WP_248825092.1">
    <property type="nucleotide sequence ID" value="NZ_JALKFT010000012.1"/>
</dbReference>
<evidence type="ECO:0000313" key="1">
    <source>
        <dbReference type="EMBL" id="MCK9876802.1"/>
    </source>
</evidence>
<comment type="caution">
    <text evidence="1">The sequence shown here is derived from an EMBL/GenBank/DDBJ whole genome shotgun (WGS) entry which is preliminary data.</text>
</comment>
<name>A0ABT0JZ27_9ACTN</name>
<organism evidence="1 2">
    <name type="scientific">Frankia umida</name>
    <dbReference type="NCBI Taxonomy" id="573489"/>
    <lineage>
        <taxon>Bacteria</taxon>
        <taxon>Bacillati</taxon>
        <taxon>Actinomycetota</taxon>
        <taxon>Actinomycetes</taxon>
        <taxon>Frankiales</taxon>
        <taxon>Frankiaceae</taxon>
        <taxon>Frankia</taxon>
    </lineage>
</organism>
<accession>A0ABT0JZ27</accession>
<keyword evidence="2" id="KW-1185">Reference proteome</keyword>
<dbReference type="EMBL" id="JALKFT010000012">
    <property type="protein sequence ID" value="MCK9876802.1"/>
    <property type="molecule type" value="Genomic_DNA"/>
</dbReference>
<gene>
    <name evidence="1" type="ORF">MXD59_13605</name>
</gene>
<dbReference type="Proteomes" id="UP001201873">
    <property type="component" value="Unassembled WGS sequence"/>
</dbReference>
<proteinExistence type="predicted"/>
<reference evidence="1 2" key="1">
    <citation type="submission" date="2022-04" db="EMBL/GenBank/DDBJ databases">
        <title>Genome diversity in the genus Frankia.</title>
        <authorList>
            <person name="Carlos-Shanley C."/>
            <person name="Hahn D."/>
        </authorList>
    </citation>
    <scope>NUCLEOTIDE SEQUENCE [LARGE SCALE GENOMIC DNA]</scope>
    <source>
        <strain evidence="1 2">Ag45/Mut15</strain>
    </source>
</reference>
<dbReference type="SUPFAM" id="SSF54637">
    <property type="entry name" value="Thioesterase/thiol ester dehydrase-isomerase"/>
    <property type="match status" value="1"/>
</dbReference>
<dbReference type="Gene3D" id="3.10.129.10">
    <property type="entry name" value="Hotdog Thioesterase"/>
    <property type="match status" value="1"/>
</dbReference>
<dbReference type="InterPro" id="IPR027961">
    <property type="entry name" value="DUF4442"/>
</dbReference>
<dbReference type="Pfam" id="PF14539">
    <property type="entry name" value="DUF4442"/>
    <property type="match status" value="1"/>
</dbReference>
<evidence type="ECO:0000313" key="2">
    <source>
        <dbReference type="Proteomes" id="UP001201873"/>
    </source>
</evidence>
<dbReference type="InterPro" id="IPR029069">
    <property type="entry name" value="HotDog_dom_sf"/>
</dbReference>
<dbReference type="CDD" id="cd03443">
    <property type="entry name" value="PaaI_thioesterase"/>
    <property type="match status" value="1"/>
</dbReference>
<sequence>MSNPTVLAPGASAFAAFARPGADLPDFEHIRRLANQVVPFGSFVGVEVTEVDAEHAVVEIPDRPELTNQMGTVHAGAQFLAADIAGACAFVGATAVRIADVAWLVVRDSWSSFRRPATGLVRAVATIEERGARRVLAARPGERVELDGKAQLYDASGAAVATFRFAYVAEMVAAPADGARS</sequence>
<protein>
    <submittedName>
        <fullName evidence="1">PaaI family thioesterase</fullName>
    </submittedName>
</protein>